<dbReference type="AlphaFoldDB" id="A0A3N9UPK4"/>
<dbReference type="RefSeq" id="WP_124765769.1">
    <property type="nucleotide sequence ID" value="NZ_JAFBDY010000014.1"/>
</dbReference>
<dbReference type="InterPro" id="IPR038404">
    <property type="entry name" value="TRAP_DctP_sf"/>
</dbReference>
<sequence>MKKIWNLIMVLTIATILAACGGGENEESTTTSGEASGDSYEKATIRLAYNLPAEHHISKGIEEFAKQVTERSGGQVEVVVYPSGQLLSDKDMNQSILTGGVEIGLNSATLWSSTVPELGALDLPYIFTDYNQAGEALAGEFGDILRQAMEAKGAKVLLFGDYGFSQFANSVRPLKTPDDFKGLKFRSFGDIPSVLIEAYGGAPTFMGSGEVYTALQRGTVDGATSGTTAMLQRNYNEVTKYLTINNYASLQFPLVMNKAYWDKLPEKTQTLIEEVASEQEQWIREQAKIEDERTAKELEEKGMEVYVVPEEELVEWKEKAQPVIDQFIENNGEQGQKLLDLVQ</sequence>
<dbReference type="GO" id="GO:0030288">
    <property type="term" value="C:outer membrane-bounded periplasmic space"/>
    <property type="evidence" value="ECO:0007669"/>
    <property type="project" value="InterPro"/>
</dbReference>
<dbReference type="Gene3D" id="3.40.190.170">
    <property type="entry name" value="Bacterial extracellular solute-binding protein, family 7"/>
    <property type="match status" value="1"/>
</dbReference>
<dbReference type="GO" id="GO:0055085">
    <property type="term" value="P:transmembrane transport"/>
    <property type="evidence" value="ECO:0007669"/>
    <property type="project" value="InterPro"/>
</dbReference>
<proteinExistence type="predicted"/>
<gene>
    <name evidence="3" type="ORF">EBB45_13960</name>
</gene>
<dbReference type="InterPro" id="IPR004682">
    <property type="entry name" value="TRAP_DctP"/>
</dbReference>
<feature type="chain" id="PRO_5039717823" evidence="2">
    <location>
        <begin position="19"/>
        <end position="343"/>
    </location>
</feature>
<dbReference type="PROSITE" id="PS51257">
    <property type="entry name" value="PROKAR_LIPOPROTEIN"/>
    <property type="match status" value="1"/>
</dbReference>
<dbReference type="Pfam" id="PF03480">
    <property type="entry name" value="DctP"/>
    <property type="match status" value="1"/>
</dbReference>
<protein>
    <submittedName>
        <fullName evidence="3">DctP family TRAP transporter solute-binding subunit</fullName>
    </submittedName>
</protein>
<dbReference type="EMBL" id="RRCT01000014">
    <property type="protein sequence ID" value="RQW73856.1"/>
    <property type="molecule type" value="Genomic_DNA"/>
</dbReference>
<comment type="caution">
    <text evidence="3">The sequence shown here is derived from an EMBL/GenBank/DDBJ whole genome shotgun (WGS) entry which is preliminary data.</text>
</comment>
<dbReference type="PIRSF" id="PIRSF006470">
    <property type="entry name" value="DctB"/>
    <property type="match status" value="1"/>
</dbReference>
<organism evidence="3 4">
    <name type="scientific">Lysinibacillus composti</name>
    <dbReference type="NCBI Taxonomy" id="720633"/>
    <lineage>
        <taxon>Bacteria</taxon>
        <taxon>Bacillati</taxon>
        <taxon>Bacillota</taxon>
        <taxon>Bacilli</taxon>
        <taxon>Bacillales</taxon>
        <taxon>Bacillaceae</taxon>
        <taxon>Lysinibacillus</taxon>
    </lineage>
</organism>
<name>A0A3N9UPK4_9BACI</name>
<dbReference type="InterPro" id="IPR018389">
    <property type="entry name" value="DctP_fam"/>
</dbReference>
<evidence type="ECO:0000256" key="1">
    <source>
        <dbReference type="ARBA" id="ARBA00022729"/>
    </source>
</evidence>
<evidence type="ECO:0000256" key="2">
    <source>
        <dbReference type="SAM" id="SignalP"/>
    </source>
</evidence>
<dbReference type="PANTHER" id="PTHR33376">
    <property type="match status" value="1"/>
</dbReference>
<evidence type="ECO:0000313" key="4">
    <source>
        <dbReference type="Proteomes" id="UP000274033"/>
    </source>
</evidence>
<dbReference type="NCBIfam" id="NF037995">
    <property type="entry name" value="TRAP_S1"/>
    <property type="match status" value="1"/>
</dbReference>
<keyword evidence="4" id="KW-1185">Reference proteome</keyword>
<accession>A0A3N9UPK4</accession>
<dbReference type="SUPFAM" id="SSF53850">
    <property type="entry name" value="Periplasmic binding protein-like II"/>
    <property type="match status" value="1"/>
</dbReference>
<dbReference type="Proteomes" id="UP000274033">
    <property type="component" value="Unassembled WGS sequence"/>
</dbReference>
<dbReference type="OrthoDB" id="9776801at2"/>
<feature type="signal peptide" evidence="2">
    <location>
        <begin position="1"/>
        <end position="18"/>
    </location>
</feature>
<dbReference type="NCBIfam" id="TIGR00787">
    <property type="entry name" value="dctP"/>
    <property type="match status" value="1"/>
</dbReference>
<reference evidence="3 4" key="1">
    <citation type="journal article" date="2013" name="J. Microbiol.">
        <title>Lysinibacillus chungkukjangi sp. nov., isolated from Chungkukjang, Korean fermented soybean food.</title>
        <authorList>
            <person name="Kim S.J."/>
            <person name="Jang Y.H."/>
            <person name="Hamada M."/>
            <person name="Ahn J.H."/>
            <person name="Weon H.Y."/>
            <person name="Suzuki K."/>
            <person name="Whang K.S."/>
            <person name="Kwon S.W."/>
        </authorList>
    </citation>
    <scope>NUCLEOTIDE SEQUENCE [LARGE SCALE GENOMIC DNA]</scope>
    <source>
        <strain evidence="3 4">MCCC 1A12701</strain>
    </source>
</reference>
<dbReference type="PANTHER" id="PTHR33376:SF15">
    <property type="entry name" value="BLL6794 PROTEIN"/>
    <property type="match status" value="1"/>
</dbReference>
<evidence type="ECO:0000313" key="3">
    <source>
        <dbReference type="EMBL" id="RQW73856.1"/>
    </source>
</evidence>
<dbReference type="CDD" id="cd13680">
    <property type="entry name" value="PBP2_TRAP_SBP_like_4"/>
    <property type="match status" value="1"/>
</dbReference>
<keyword evidence="1 2" id="KW-0732">Signal</keyword>